<dbReference type="AlphaFoldDB" id="A0A7V7QKA3"/>
<evidence type="ECO:0000256" key="8">
    <source>
        <dbReference type="ARBA" id="ARBA00023295"/>
    </source>
</evidence>
<organism evidence="14 15">
    <name type="scientific">Candidatus Galacturonatibacter soehngenii</name>
    <dbReference type="NCBI Taxonomy" id="2307010"/>
    <lineage>
        <taxon>Bacteria</taxon>
        <taxon>Bacillati</taxon>
        <taxon>Bacillota</taxon>
        <taxon>Clostridia</taxon>
        <taxon>Lachnospirales</taxon>
        <taxon>Lachnospiraceae</taxon>
        <taxon>Candidatus Galacturonatibacter</taxon>
    </lineage>
</organism>
<dbReference type="InterPro" id="IPR017853">
    <property type="entry name" value="GH"/>
</dbReference>
<dbReference type="CDD" id="cd06548">
    <property type="entry name" value="GH18_chitinase"/>
    <property type="match status" value="1"/>
</dbReference>
<dbReference type="GO" id="GO:0008061">
    <property type="term" value="F:chitin binding"/>
    <property type="evidence" value="ECO:0007669"/>
    <property type="project" value="InterPro"/>
</dbReference>
<keyword evidence="6" id="KW-0146">Chitin degradation</keyword>
<comment type="similarity">
    <text evidence="2">Belongs to the glycosyl hydrolase 18 family. Chitinase class II subfamily.</text>
</comment>
<evidence type="ECO:0000313" key="15">
    <source>
        <dbReference type="Proteomes" id="UP000461768"/>
    </source>
</evidence>
<dbReference type="SUPFAM" id="SSF49265">
    <property type="entry name" value="Fibronectin type III"/>
    <property type="match status" value="1"/>
</dbReference>
<proteinExistence type="inferred from homology"/>
<dbReference type="Proteomes" id="UP000461768">
    <property type="component" value="Unassembled WGS sequence"/>
</dbReference>
<evidence type="ECO:0000256" key="10">
    <source>
        <dbReference type="RuleBase" id="RU000489"/>
    </source>
</evidence>
<dbReference type="Gene3D" id="2.60.40.10">
    <property type="entry name" value="Immunoglobulins"/>
    <property type="match status" value="1"/>
</dbReference>
<gene>
    <name evidence="14" type="ORF">F7O84_09525</name>
</gene>
<dbReference type="SMART" id="SM00636">
    <property type="entry name" value="Glyco_18"/>
    <property type="match status" value="1"/>
</dbReference>
<dbReference type="EC" id="3.2.1.14" evidence="3"/>
<feature type="compositionally biased region" description="Pro residues" evidence="11">
    <location>
        <begin position="137"/>
        <end position="167"/>
    </location>
</feature>
<dbReference type="SUPFAM" id="SSF51445">
    <property type="entry name" value="(Trans)glycosidases"/>
    <property type="match status" value="1"/>
</dbReference>
<keyword evidence="8 10" id="KW-0326">Glycosidase</keyword>
<dbReference type="EMBL" id="WAGX01000005">
    <property type="protein sequence ID" value="KAB1437821.1"/>
    <property type="molecule type" value="Genomic_DNA"/>
</dbReference>
<sequence length="521" mass="57970">MKERNIYFKLLIALIITIVVTGFFPNHPISYAKIVDKIAPTTPTKLKASSIKTTSVKLSWKKSKDNVGVKEYRIYRNGTYIGKTKSTKFTVKNLSPNKKYKFYVKARDKKGNTSKKSKKITVKTKAEPKKATVVKPTPEPAPTPTPTPTPKPTPSPTPAPTPAPTPTPSANTKKIVGYYAAWAAYSKYLPTNIDASKLTHINYAFANISKDLKITLGYPDIDENNIKLLNSLKTKNPNLKTLISVGGWNWSGRFSDVALSDASRSTFADSCVSFIKKYGFDGIDLDWEYPVSGGLSTNVTRSLDKQNFTLLLKTIREKLDVQGKKDNTHYLLTIAGGADSSYVKNVELSKIAPYLDYATIMSYDLHGMWDSYTDLHAPLYNNTDSSPQYKTSVDSAVNAWLNASFPSDKLILGIPFYGYIYSSVTNTNNGLYQKYGGANSISYQLIVNNYLNKQGYTRYVHSQSLTPWLFNGSVFISYEDKESISHKMAYIKSKKLGGATVWELSQDSNGVLLNAIYNGIK</sequence>
<dbReference type="Pfam" id="PF00041">
    <property type="entry name" value="fn3"/>
    <property type="match status" value="1"/>
</dbReference>
<feature type="domain" description="Fibronectin type-III" evidence="12">
    <location>
        <begin position="42"/>
        <end position="127"/>
    </location>
</feature>
<dbReference type="PANTHER" id="PTHR11177">
    <property type="entry name" value="CHITINASE"/>
    <property type="match status" value="1"/>
</dbReference>
<dbReference type="SUPFAM" id="SSF54556">
    <property type="entry name" value="Chitinase insertion domain"/>
    <property type="match status" value="1"/>
</dbReference>
<dbReference type="InterPro" id="IPR001223">
    <property type="entry name" value="Glyco_hydro18_cat"/>
</dbReference>
<dbReference type="InterPro" id="IPR050314">
    <property type="entry name" value="Glycosyl_Hydrlase_18"/>
</dbReference>
<evidence type="ECO:0000259" key="12">
    <source>
        <dbReference type="PROSITE" id="PS50853"/>
    </source>
</evidence>
<accession>A0A7V7QKA3</accession>
<dbReference type="Gene3D" id="3.10.50.10">
    <property type="match status" value="1"/>
</dbReference>
<dbReference type="GO" id="GO:0008843">
    <property type="term" value="F:endochitinase activity"/>
    <property type="evidence" value="ECO:0007669"/>
    <property type="project" value="UniProtKB-EC"/>
</dbReference>
<keyword evidence="5 10" id="KW-0378">Hydrolase</keyword>
<dbReference type="InterPro" id="IPR029070">
    <property type="entry name" value="Chitinase_insertion_sf"/>
</dbReference>
<evidence type="ECO:0000256" key="9">
    <source>
        <dbReference type="ARBA" id="ARBA00023326"/>
    </source>
</evidence>
<name>A0A7V7QKA3_9FIRM</name>
<dbReference type="FunFam" id="2.60.40.10:FF:001114">
    <property type="entry name" value="Chitinase A1"/>
    <property type="match status" value="1"/>
</dbReference>
<dbReference type="GO" id="GO:0006032">
    <property type="term" value="P:chitin catabolic process"/>
    <property type="evidence" value="ECO:0007669"/>
    <property type="project" value="UniProtKB-KW"/>
</dbReference>
<dbReference type="PANTHER" id="PTHR11177:SF317">
    <property type="entry name" value="CHITINASE 12-RELATED"/>
    <property type="match status" value="1"/>
</dbReference>
<dbReference type="SMART" id="SM00060">
    <property type="entry name" value="FN3"/>
    <property type="match status" value="1"/>
</dbReference>
<keyword evidence="7" id="KW-0119">Carbohydrate metabolism</keyword>
<keyword evidence="15" id="KW-1185">Reference proteome</keyword>
<evidence type="ECO:0000256" key="11">
    <source>
        <dbReference type="SAM" id="MobiDB-lite"/>
    </source>
</evidence>
<evidence type="ECO:0000256" key="5">
    <source>
        <dbReference type="ARBA" id="ARBA00022801"/>
    </source>
</evidence>
<evidence type="ECO:0000256" key="1">
    <source>
        <dbReference type="ARBA" id="ARBA00000822"/>
    </source>
</evidence>
<dbReference type="PROSITE" id="PS50853">
    <property type="entry name" value="FN3"/>
    <property type="match status" value="1"/>
</dbReference>
<evidence type="ECO:0000256" key="4">
    <source>
        <dbReference type="ARBA" id="ARBA00022729"/>
    </source>
</evidence>
<evidence type="ECO:0000256" key="6">
    <source>
        <dbReference type="ARBA" id="ARBA00023024"/>
    </source>
</evidence>
<dbReference type="InterPro" id="IPR036116">
    <property type="entry name" value="FN3_sf"/>
</dbReference>
<dbReference type="Pfam" id="PF00704">
    <property type="entry name" value="Glyco_hydro_18"/>
    <property type="match status" value="1"/>
</dbReference>
<dbReference type="PROSITE" id="PS51910">
    <property type="entry name" value="GH18_2"/>
    <property type="match status" value="1"/>
</dbReference>
<feature type="region of interest" description="Disordered" evidence="11">
    <location>
        <begin position="106"/>
        <end position="170"/>
    </location>
</feature>
<dbReference type="CDD" id="cd00063">
    <property type="entry name" value="FN3"/>
    <property type="match status" value="1"/>
</dbReference>
<evidence type="ECO:0000256" key="3">
    <source>
        <dbReference type="ARBA" id="ARBA00012729"/>
    </source>
</evidence>
<evidence type="ECO:0000313" key="14">
    <source>
        <dbReference type="EMBL" id="KAB1437821.1"/>
    </source>
</evidence>
<dbReference type="InterPro" id="IPR001579">
    <property type="entry name" value="Glyco_hydro_18_chit_AS"/>
</dbReference>
<comment type="catalytic activity">
    <reaction evidence="1">
        <text>Random endo-hydrolysis of N-acetyl-beta-D-glucosaminide (1-&gt;4)-beta-linkages in chitin and chitodextrins.</text>
        <dbReference type="EC" id="3.2.1.14"/>
    </reaction>
</comment>
<feature type="domain" description="GH18" evidence="13">
    <location>
        <begin position="173"/>
        <end position="521"/>
    </location>
</feature>
<feature type="compositionally biased region" description="Basic residues" evidence="11">
    <location>
        <begin position="112"/>
        <end position="122"/>
    </location>
</feature>
<keyword evidence="9" id="KW-0624">Polysaccharide degradation</keyword>
<dbReference type="OrthoDB" id="9812811at2"/>
<keyword evidence="4" id="KW-0732">Signal</keyword>
<dbReference type="InterPro" id="IPR013783">
    <property type="entry name" value="Ig-like_fold"/>
</dbReference>
<reference evidence="14 15" key="1">
    <citation type="submission" date="2019-09" db="EMBL/GenBank/DDBJ databases">
        <authorList>
            <person name="Valk L.C."/>
        </authorList>
    </citation>
    <scope>NUCLEOTIDE SEQUENCE [LARGE SCALE GENOMIC DNA]</scope>
    <source>
        <strain evidence="14">GalUA</strain>
    </source>
</reference>
<protein>
    <recommendedName>
        <fullName evidence="3">chitinase</fullName>
        <ecNumber evidence="3">3.2.1.14</ecNumber>
    </recommendedName>
</protein>
<dbReference type="RefSeq" id="WP_151144353.1">
    <property type="nucleotide sequence ID" value="NZ_WAGX01000005.1"/>
</dbReference>
<evidence type="ECO:0000256" key="2">
    <source>
        <dbReference type="ARBA" id="ARBA00009121"/>
    </source>
</evidence>
<reference evidence="14 15" key="2">
    <citation type="submission" date="2020-02" db="EMBL/GenBank/DDBJ databases">
        <title>Candidatus Galacturonibacter soehngenii shows hetero-acetogenic catabolism of galacturonic acid but lacks a canonical carbon monoxide dehydrogenase/acetyl-CoA synthase complex.</title>
        <authorList>
            <person name="Diender M."/>
            <person name="Stouten G.R."/>
            <person name="Petersen J.F."/>
            <person name="Nielsen P.H."/>
            <person name="Dueholm M.S."/>
            <person name="Pronk J.T."/>
            <person name="Van Loosdrecht M.C.M."/>
        </authorList>
    </citation>
    <scope>NUCLEOTIDE SEQUENCE [LARGE SCALE GENOMIC DNA]</scope>
    <source>
        <strain evidence="14">GalUA</strain>
    </source>
</reference>
<dbReference type="PROSITE" id="PS01095">
    <property type="entry name" value="GH18_1"/>
    <property type="match status" value="1"/>
</dbReference>
<comment type="caution">
    <text evidence="14">The sequence shown here is derived from an EMBL/GenBank/DDBJ whole genome shotgun (WGS) entry which is preliminary data.</text>
</comment>
<dbReference type="InterPro" id="IPR003961">
    <property type="entry name" value="FN3_dom"/>
</dbReference>
<dbReference type="InterPro" id="IPR011583">
    <property type="entry name" value="Chitinase_II/V-like_cat"/>
</dbReference>
<evidence type="ECO:0000256" key="7">
    <source>
        <dbReference type="ARBA" id="ARBA00023277"/>
    </source>
</evidence>
<dbReference type="Gene3D" id="3.20.20.80">
    <property type="entry name" value="Glycosidases"/>
    <property type="match status" value="1"/>
</dbReference>
<evidence type="ECO:0000259" key="13">
    <source>
        <dbReference type="PROSITE" id="PS51910"/>
    </source>
</evidence>
<dbReference type="GO" id="GO:0000272">
    <property type="term" value="P:polysaccharide catabolic process"/>
    <property type="evidence" value="ECO:0007669"/>
    <property type="project" value="UniProtKB-KW"/>
</dbReference>